<dbReference type="SMART" id="SM01207">
    <property type="entry name" value="G3P_acyltransf"/>
    <property type="match status" value="1"/>
</dbReference>
<keyword evidence="8 10" id="KW-0594">Phospholipid biosynthesis</keyword>
<dbReference type="AlphaFoldDB" id="A0AAE3DR66"/>
<dbReference type="HAMAP" id="MF_01043">
    <property type="entry name" value="PlsY"/>
    <property type="match status" value="1"/>
</dbReference>
<keyword evidence="11" id="KW-0012">Acyltransferase</keyword>
<feature type="transmembrane region" description="Helical" evidence="10">
    <location>
        <begin position="153"/>
        <end position="181"/>
    </location>
</feature>
<evidence type="ECO:0000256" key="6">
    <source>
        <dbReference type="ARBA" id="ARBA00023098"/>
    </source>
</evidence>
<dbReference type="GO" id="GO:0043772">
    <property type="term" value="F:acyl-phosphate glycerol-3-phosphate acyltransferase activity"/>
    <property type="evidence" value="ECO:0007669"/>
    <property type="project" value="UniProtKB-UniRule"/>
</dbReference>
<comment type="subcellular location">
    <subcellularLocation>
        <location evidence="10">Cell membrane</location>
        <topology evidence="10">Multi-pass membrane protein</topology>
    </subcellularLocation>
</comment>
<name>A0AAE3DR66_9FIRM</name>
<dbReference type="EMBL" id="JAJEPR010000004">
    <property type="protein sequence ID" value="MCC2188839.1"/>
    <property type="molecule type" value="Genomic_DNA"/>
</dbReference>
<dbReference type="PANTHER" id="PTHR30309">
    <property type="entry name" value="INNER MEMBRANE PROTEIN YGIH"/>
    <property type="match status" value="1"/>
</dbReference>
<organism evidence="11 12">
    <name type="scientific">Fusicatenibacter faecihominis</name>
    <dbReference type="NCBI Taxonomy" id="2881276"/>
    <lineage>
        <taxon>Bacteria</taxon>
        <taxon>Bacillati</taxon>
        <taxon>Bacillota</taxon>
        <taxon>Clostridia</taxon>
        <taxon>Lachnospirales</taxon>
        <taxon>Lachnospiraceae</taxon>
        <taxon>Fusicatenibacter</taxon>
    </lineage>
</organism>
<gene>
    <name evidence="10" type="primary">plsY</name>
    <name evidence="11" type="ORF">LKD71_03210</name>
</gene>
<feature type="transmembrane region" description="Helical" evidence="10">
    <location>
        <begin position="6"/>
        <end position="22"/>
    </location>
</feature>
<feature type="transmembrane region" description="Helical" evidence="10">
    <location>
        <begin position="111"/>
        <end position="141"/>
    </location>
</feature>
<comment type="pathway">
    <text evidence="10">Lipid metabolism; phospholipid metabolism.</text>
</comment>
<comment type="similarity">
    <text evidence="10">Belongs to the PlsY family.</text>
</comment>
<dbReference type="Pfam" id="PF02660">
    <property type="entry name" value="G3P_acyltransf"/>
    <property type="match status" value="1"/>
</dbReference>
<keyword evidence="4 10" id="KW-0812">Transmembrane</keyword>
<evidence type="ECO:0000256" key="3">
    <source>
        <dbReference type="ARBA" id="ARBA00022679"/>
    </source>
</evidence>
<dbReference type="EC" id="2.3.1.275" evidence="10"/>
<dbReference type="GO" id="GO:0008654">
    <property type="term" value="P:phospholipid biosynthetic process"/>
    <property type="evidence" value="ECO:0007669"/>
    <property type="project" value="UniProtKB-UniRule"/>
</dbReference>
<proteinExistence type="inferred from homology"/>
<sequence length="203" mass="21947">MEYVVFCLLGYLFGSVTFGYLIPRLIKGVDVRALSSDGNPGTANAFLYGGVFCGILVLLADLGKGALPVFLAARHLDPEEKLFALVMAAPVVGHAYPLIDRYGKGGKAIAVSFGVLLGLYPVFLPVLLLAGVYLFFSLVLVVEPHSLRTGLTFLIWSVLGVHFTPLSSIKYGIVLIAFVVIRKHLPEIRRIPKGQACFALRKG</sequence>
<comment type="caution">
    <text evidence="11">The sequence shown here is derived from an EMBL/GenBank/DDBJ whole genome shotgun (WGS) entry which is preliminary data.</text>
</comment>
<reference evidence="11 12" key="1">
    <citation type="submission" date="2021-10" db="EMBL/GenBank/DDBJ databases">
        <title>Anaerobic single-cell dispensing facilitates the cultivation of human gut bacteria.</title>
        <authorList>
            <person name="Afrizal A."/>
        </authorList>
    </citation>
    <scope>NUCLEOTIDE SEQUENCE [LARGE SCALE GENOMIC DNA]</scope>
    <source>
        <strain evidence="11 12">CLA-AA-H277</strain>
    </source>
</reference>
<evidence type="ECO:0000256" key="10">
    <source>
        <dbReference type="HAMAP-Rule" id="MF_01043"/>
    </source>
</evidence>
<comment type="subunit">
    <text evidence="10">Probably interacts with PlsX.</text>
</comment>
<dbReference type="InterPro" id="IPR003811">
    <property type="entry name" value="G3P_acylTferase_PlsY"/>
</dbReference>
<evidence type="ECO:0000256" key="5">
    <source>
        <dbReference type="ARBA" id="ARBA00022989"/>
    </source>
</evidence>
<dbReference type="PANTHER" id="PTHR30309:SF0">
    <property type="entry name" value="GLYCEROL-3-PHOSPHATE ACYLTRANSFERASE-RELATED"/>
    <property type="match status" value="1"/>
</dbReference>
<comment type="function">
    <text evidence="10">Catalyzes the transfer of an acyl group from acyl-phosphate (acyl-PO(4)) to glycerol-3-phosphate (G3P) to form lysophosphatidic acid (LPA). This enzyme utilizes acyl-phosphate as fatty acyl donor, but not acyl-CoA or acyl-ACP.</text>
</comment>
<dbReference type="RefSeq" id="WP_178047164.1">
    <property type="nucleotide sequence ID" value="NZ_JAJEPR010000004.1"/>
</dbReference>
<evidence type="ECO:0000256" key="8">
    <source>
        <dbReference type="ARBA" id="ARBA00023209"/>
    </source>
</evidence>
<keyword evidence="3 10" id="KW-0808">Transferase</keyword>
<evidence type="ECO:0000256" key="7">
    <source>
        <dbReference type="ARBA" id="ARBA00023136"/>
    </source>
</evidence>
<keyword evidence="5 10" id="KW-1133">Transmembrane helix</keyword>
<evidence type="ECO:0000313" key="12">
    <source>
        <dbReference type="Proteomes" id="UP001197875"/>
    </source>
</evidence>
<dbReference type="Proteomes" id="UP001197875">
    <property type="component" value="Unassembled WGS sequence"/>
</dbReference>
<protein>
    <recommendedName>
        <fullName evidence="10">Glycerol-3-phosphate acyltransferase</fullName>
    </recommendedName>
    <alternativeName>
        <fullName evidence="10">Acyl-PO4 G3P acyltransferase</fullName>
    </alternativeName>
    <alternativeName>
        <fullName evidence="10">Acyl-phosphate--glycerol-3-phosphate acyltransferase</fullName>
    </alternativeName>
    <alternativeName>
        <fullName evidence="10">G3P acyltransferase</fullName>
        <shortName evidence="10">GPAT</shortName>
        <ecNumber evidence="10">2.3.1.275</ecNumber>
    </alternativeName>
    <alternativeName>
        <fullName evidence="10">Lysophosphatidic acid synthase</fullName>
        <shortName evidence="10">LPA synthase</shortName>
    </alternativeName>
</protein>
<keyword evidence="1 10" id="KW-1003">Cell membrane</keyword>
<keyword evidence="12" id="KW-1185">Reference proteome</keyword>
<comment type="catalytic activity">
    <reaction evidence="10">
        <text>an acyl phosphate + sn-glycerol 3-phosphate = a 1-acyl-sn-glycero-3-phosphate + phosphate</text>
        <dbReference type="Rhea" id="RHEA:34075"/>
        <dbReference type="ChEBI" id="CHEBI:43474"/>
        <dbReference type="ChEBI" id="CHEBI:57597"/>
        <dbReference type="ChEBI" id="CHEBI:57970"/>
        <dbReference type="ChEBI" id="CHEBI:59918"/>
        <dbReference type="EC" id="2.3.1.275"/>
    </reaction>
</comment>
<evidence type="ECO:0000256" key="2">
    <source>
        <dbReference type="ARBA" id="ARBA00022516"/>
    </source>
</evidence>
<keyword evidence="6 10" id="KW-0443">Lipid metabolism</keyword>
<evidence type="ECO:0000256" key="1">
    <source>
        <dbReference type="ARBA" id="ARBA00022475"/>
    </source>
</evidence>
<feature type="transmembrane region" description="Helical" evidence="10">
    <location>
        <begin position="43"/>
        <end position="62"/>
    </location>
</feature>
<evidence type="ECO:0000256" key="4">
    <source>
        <dbReference type="ARBA" id="ARBA00022692"/>
    </source>
</evidence>
<evidence type="ECO:0000313" key="11">
    <source>
        <dbReference type="EMBL" id="MCC2188839.1"/>
    </source>
</evidence>
<keyword evidence="7 10" id="KW-0472">Membrane</keyword>
<dbReference type="GO" id="GO:0005886">
    <property type="term" value="C:plasma membrane"/>
    <property type="evidence" value="ECO:0007669"/>
    <property type="project" value="UniProtKB-SubCell"/>
</dbReference>
<feature type="transmembrane region" description="Helical" evidence="10">
    <location>
        <begin position="82"/>
        <end position="99"/>
    </location>
</feature>
<accession>A0AAE3DR66</accession>
<keyword evidence="9 10" id="KW-1208">Phospholipid metabolism</keyword>
<keyword evidence="2 10" id="KW-0444">Lipid biosynthesis</keyword>
<evidence type="ECO:0000256" key="9">
    <source>
        <dbReference type="ARBA" id="ARBA00023264"/>
    </source>
</evidence>